<accession>A0ABW2YGL2</accession>
<comment type="caution">
    <text evidence="2">The sequence shown here is derived from an EMBL/GenBank/DDBJ whole genome shotgun (WGS) entry which is preliminary data.</text>
</comment>
<sequence length="88" mass="9335">MKASLRIPFVRRVLLTGTFAAVLSASAAALAYWPWETITVTSHYDANGALVGVEAVGACGFPLVGERGATSSQQTYTCDDLDEIPLPF</sequence>
<evidence type="ECO:0000313" key="2">
    <source>
        <dbReference type="EMBL" id="MFD0726038.1"/>
    </source>
</evidence>
<gene>
    <name evidence="2" type="ORF">ACFQ0E_10550</name>
</gene>
<evidence type="ECO:0008006" key="4">
    <source>
        <dbReference type="Google" id="ProtNLM"/>
    </source>
</evidence>
<evidence type="ECO:0000313" key="3">
    <source>
        <dbReference type="Proteomes" id="UP001597110"/>
    </source>
</evidence>
<dbReference type="EMBL" id="JBHTIF010000001">
    <property type="protein sequence ID" value="MFD0726038.1"/>
    <property type="molecule type" value="Genomic_DNA"/>
</dbReference>
<keyword evidence="1" id="KW-0732">Signal</keyword>
<dbReference type="RefSeq" id="WP_386823607.1">
    <property type="nucleotide sequence ID" value="NZ_JBHTIF010000001.1"/>
</dbReference>
<protein>
    <recommendedName>
        <fullName evidence="4">Secreted protein</fullName>
    </recommendedName>
</protein>
<organism evidence="2 3">
    <name type="scientific">Lysobacter brunescens</name>
    <dbReference type="NCBI Taxonomy" id="262323"/>
    <lineage>
        <taxon>Bacteria</taxon>
        <taxon>Pseudomonadati</taxon>
        <taxon>Pseudomonadota</taxon>
        <taxon>Gammaproteobacteria</taxon>
        <taxon>Lysobacterales</taxon>
        <taxon>Lysobacteraceae</taxon>
        <taxon>Lysobacter</taxon>
    </lineage>
</organism>
<proteinExistence type="predicted"/>
<name>A0ABW2YGL2_9GAMM</name>
<keyword evidence="3" id="KW-1185">Reference proteome</keyword>
<feature type="signal peptide" evidence="1">
    <location>
        <begin position="1"/>
        <end position="31"/>
    </location>
</feature>
<dbReference type="Proteomes" id="UP001597110">
    <property type="component" value="Unassembled WGS sequence"/>
</dbReference>
<feature type="chain" id="PRO_5045457747" description="Secreted protein" evidence="1">
    <location>
        <begin position="32"/>
        <end position="88"/>
    </location>
</feature>
<reference evidence="3" key="1">
    <citation type="journal article" date="2019" name="Int. J. Syst. Evol. Microbiol.">
        <title>The Global Catalogue of Microorganisms (GCM) 10K type strain sequencing project: providing services to taxonomists for standard genome sequencing and annotation.</title>
        <authorList>
            <consortium name="The Broad Institute Genomics Platform"/>
            <consortium name="The Broad Institute Genome Sequencing Center for Infectious Disease"/>
            <person name="Wu L."/>
            <person name="Ma J."/>
        </authorList>
    </citation>
    <scope>NUCLEOTIDE SEQUENCE [LARGE SCALE GENOMIC DNA]</scope>
    <source>
        <strain evidence="3">CCUG 55585</strain>
    </source>
</reference>
<evidence type="ECO:0000256" key="1">
    <source>
        <dbReference type="SAM" id="SignalP"/>
    </source>
</evidence>